<proteinExistence type="predicted"/>
<reference evidence="1 2" key="1">
    <citation type="submission" date="2024-11" db="EMBL/GenBank/DDBJ databases">
        <title>A near-complete genome assembly of Cinchona calisaya.</title>
        <authorList>
            <person name="Lian D.C."/>
            <person name="Zhao X.W."/>
            <person name="Wei L."/>
        </authorList>
    </citation>
    <scope>NUCLEOTIDE SEQUENCE [LARGE SCALE GENOMIC DNA]</scope>
    <source>
        <tissue evidence="1">Nenye</tissue>
    </source>
</reference>
<dbReference type="EMBL" id="JBJUIK010000009">
    <property type="protein sequence ID" value="KAL3518795.1"/>
    <property type="molecule type" value="Genomic_DNA"/>
</dbReference>
<gene>
    <name evidence="1" type="ORF">ACH5RR_021384</name>
</gene>
<organism evidence="1 2">
    <name type="scientific">Cinchona calisaya</name>
    <dbReference type="NCBI Taxonomy" id="153742"/>
    <lineage>
        <taxon>Eukaryota</taxon>
        <taxon>Viridiplantae</taxon>
        <taxon>Streptophyta</taxon>
        <taxon>Embryophyta</taxon>
        <taxon>Tracheophyta</taxon>
        <taxon>Spermatophyta</taxon>
        <taxon>Magnoliopsida</taxon>
        <taxon>eudicotyledons</taxon>
        <taxon>Gunneridae</taxon>
        <taxon>Pentapetalae</taxon>
        <taxon>asterids</taxon>
        <taxon>lamiids</taxon>
        <taxon>Gentianales</taxon>
        <taxon>Rubiaceae</taxon>
        <taxon>Cinchonoideae</taxon>
        <taxon>Cinchoneae</taxon>
        <taxon>Cinchona</taxon>
    </lineage>
</organism>
<evidence type="ECO:0000313" key="2">
    <source>
        <dbReference type="Proteomes" id="UP001630127"/>
    </source>
</evidence>
<dbReference type="Proteomes" id="UP001630127">
    <property type="component" value="Unassembled WGS sequence"/>
</dbReference>
<accession>A0ABD2ZH53</accession>
<comment type="caution">
    <text evidence="1">The sequence shown here is derived from an EMBL/GenBank/DDBJ whole genome shotgun (WGS) entry which is preliminary data.</text>
</comment>
<dbReference type="AlphaFoldDB" id="A0ABD2ZH53"/>
<name>A0ABD2ZH53_9GENT</name>
<evidence type="ECO:0000313" key="1">
    <source>
        <dbReference type="EMBL" id="KAL3518795.1"/>
    </source>
</evidence>
<sequence>MFLLSFHVAQRNFWLSVVYNGLFGLKCRPYSWLLLPSDSLCLLCTRSLLVPGIVSNTMLASGTAVMGLLEEFDNKSTLRRRGLSEERVQIDLKKWRRIAKLEFCASARSNSDTVW</sequence>
<keyword evidence="2" id="KW-1185">Reference proteome</keyword>
<protein>
    <submittedName>
        <fullName evidence="1">Uncharacterized protein</fullName>
    </submittedName>
</protein>